<keyword evidence="2" id="KW-0057">Aromatic amino acid biosynthesis</keyword>
<dbReference type="GO" id="GO:0004764">
    <property type="term" value="F:shikimate 3-dehydrogenase (NADP+) activity"/>
    <property type="evidence" value="ECO:0007669"/>
    <property type="project" value="InterPro"/>
</dbReference>
<accession>A0A939TRL3</accession>
<organism evidence="4 5">
    <name type="scientific">Leucobacter tardus</name>
    <dbReference type="NCBI Taxonomy" id="501483"/>
    <lineage>
        <taxon>Bacteria</taxon>
        <taxon>Bacillati</taxon>
        <taxon>Actinomycetota</taxon>
        <taxon>Actinomycetes</taxon>
        <taxon>Micrococcales</taxon>
        <taxon>Microbacteriaceae</taxon>
        <taxon>Leucobacter</taxon>
    </lineage>
</organism>
<dbReference type="InterPro" id="IPR046346">
    <property type="entry name" value="Aminoacid_DH-like_N_sf"/>
</dbReference>
<evidence type="ECO:0000256" key="2">
    <source>
        <dbReference type="ARBA" id="ARBA00023141"/>
    </source>
</evidence>
<dbReference type="InterPro" id="IPR013708">
    <property type="entry name" value="Shikimate_DH-bd_N"/>
</dbReference>
<dbReference type="Gene3D" id="3.40.50.720">
    <property type="entry name" value="NAD(P)-binding Rossmann-like Domain"/>
    <property type="match status" value="1"/>
</dbReference>
<dbReference type="GO" id="GO:0005829">
    <property type="term" value="C:cytosol"/>
    <property type="evidence" value="ECO:0007669"/>
    <property type="project" value="TreeGrafter"/>
</dbReference>
<evidence type="ECO:0000313" key="5">
    <source>
        <dbReference type="Proteomes" id="UP000668403"/>
    </source>
</evidence>
<dbReference type="InterPro" id="IPR036291">
    <property type="entry name" value="NAD(P)-bd_dom_sf"/>
</dbReference>
<dbReference type="AlphaFoldDB" id="A0A939TRL3"/>
<comment type="pathway">
    <text evidence="1">Metabolic intermediate biosynthesis; chorismate biosynthesis; chorismate from D-erythrose 4-phosphate and phosphoenolpyruvate: step 4/7.</text>
</comment>
<dbReference type="Gene3D" id="3.40.50.10860">
    <property type="entry name" value="Leucine Dehydrogenase, chain A, domain 1"/>
    <property type="match status" value="1"/>
</dbReference>
<dbReference type="InterPro" id="IPR022893">
    <property type="entry name" value="Shikimate_DH_fam"/>
</dbReference>
<dbReference type="GO" id="GO:0019632">
    <property type="term" value="P:shikimate metabolic process"/>
    <property type="evidence" value="ECO:0007669"/>
    <property type="project" value="TreeGrafter"/>
</dbReference>
<keyword evidence="5" id="KW-1185">Reference proteome</keyword>
<keyword evidence="2" id="KW-0028">Amino-acid biosynthesis</keyword>
<dbReference type="Proteomes" id="UP000668403">
    <property type="component" value="Unassembled WGS sequence"/>
</dbReference>
<proteinExistence type="predicted"/>
<dbReference type="GO" id="GO:0009423">
    <property type="term" value="P:chorismate biosynthetic process"/>
    <property type="evidence" value="ECO:0007669"/>
    <property type="project" value="TreeGrafter"/>
</dbReference>
<name>A0A939TRL3_9MICO</name>
<feature type="domain" description="Shikimate dehydrogenase substrate binding N-terminal" evidence="3">
    <location>
        <begin position="12"/>
        <end position="93"/>
    </location>
</feature>
<dbReference type="PANTHER" id="PTHR21089">
    <property type="entry name" value="SHIKIMATE DEHYDROGENASE"/>
    <property type="match status" value="1"/>
</dbReference>
<evidence type="ECO:0000256" key="1">
    <source>
        <dbReference type="ARBA" id="ARBA00004871"/>
    </source>
</evidence>
<dbReference type="PANTHER" id="PTHR21089:SF1">
    <property type="entry name" value="BIFUNCTIONAL 3-DEHYDROQUINATE DEHYDRATASE_SHIKIMATE DEHYDROGENASE, CHLOROPLASTIC"/>
    <property type="match status" value="1"/>
</dbReference>
<sequence length="281" mass="29363">MGVPSGARRVAVLGSPIAHSRSPVIHAAAYRALQLPWDYRAIRVGESGLRSFLDGRDERWIGFSLTMPLKAEAHRIAASLDAVAMESGVVNTLLRVGTAGEVPHWSGFNTDVVGLARAIDRAGLDATRTVVLGSGSTAVSAVLAARRLAAEAVTVLGRRAEAAAELARRFDVIGQALDSDAAAAAIRDATLIVSTLPGPAGTALELPSHAFDVPLYDVAYDPWPSPLARRWTAAGGSAHAGLDMLVEQAIVQVRIFTTGDPAAPLPVEERVRAEMVAAAVS</sequence>
<evidence type="ECO:0000259" key="3">
    <source>
        <dbReference type="Pfam" id="PF08501"/>
    </source>
</evidence>
<dbReference type="GO" id="GO:0050661">
    <property type="term" value="F:NADP binding"/>
    <property type="evidence" value="ECO:0007669"/>
    <property type="project" value="TreeGrafter"/>
</dbReference>
<protein>
    <submittedName>
        <fullName evidence="4">Shikimate dehydrogenase</fullName>
    </submittedName>
</protein>
<dbReference type="GO" id="GO:0009073">
    <property type="term" value="P:aromatic amino acid family biosynthetic process"/>
    <property type="evidence" value="ECO:0007669"/>
    <property type="project" value="UniProtKB-KW"/>
</dbReference>
<dbReference type="SUPFAM" id="SSF51735">
    <property type="entry name" value="NAD(P)-binding Rossmann-fold domains"/>
    <property type="match status" value="1"/>
</dbReference>
<dbReference type="SUPFAM" id="SSF53223">
    <property type="entry name" value="Aminoacid dehydrogenase-like, N-terminal domain"/>
    <property type="match status" value="1"/>
</dbReference>
<gene>
    <name evidence="4" type="ORF">J4H85_09115</name>
</gene>
<dbReference type="Pfam" id="PF08501">
    <property type="entry name" value="Shikimate_dh_N"/>
    <property type="match status" value="1"/>
</dbReference>
<comment type="caution">
    <text evidence="4">The sequence shown here is derived from an EMBL/GenBank/DDBJ whole genome shotgun (WGS) entry which is preliminary data.</text>
</comment>
<evidence type="ECO:0000313" key="4">
    <source>
        <dbReference type="EMBL" id="MBO2990147.1"/>
    </source>
</evidence>
<dbReference type="RefSeq" id="WP_208238899.1">
    <property type="nucleotide sequence ID" value="NZ_BAAAQU010000002.1"/>
</dbReference>
<reference evidence="4" key="1">
    <citation type="submission" date="2021-03" db="EMBL/GenBank/DDBJ databases">
        <title>Leucobacter chromiisoli sp. nov., isolated from chromium-containing soil of chemical plant.</title>
        <authorList>
            <person name="Xu Z."/>
        </authorList>
    </citation>
    <scope>NUCLEOTIDE SEQUENCE</scope>
    <source>
        <strain evidence="4">K 70/01</strain>
    </source>
</reference>
<dbReference type="EMBL" id="JAGFBF010000005">
    <property type="protein sequence ID" value="MBO2990147.1"/>
    <property type="molecule type" value="Genomic_DNA"/>
</dbReference>